<proteinExistence type="predicted"/>
<evidence type="ECO:0000313" key="1">
    <source>
        <dbReference type="Proteomes" id="UP000887579"/>
    </source>
</evidence>
<name>A0AC34FII2_9BILA</name>
<reference evidence="2" key="1">
    <citation type="submission" date="2022-11" db="UniProtKB">
        <authorList>
            <consortium name="WormBaseParasite"/>
        </authorList>
    </citation>
    <scope>IDENTIFICATION</scope>
</reference>
<protein>
    <submittedName>
        <fullName evidence="2">Tyrosine-protein phosphatase domain-containing protein</fullName>
    </submittedName>
</protein>
<dbReference type="Proteomes" id="UP000887579">
    <property type="component" value="Unplaced"/>
</dbReference>
<accession>A0AC34FII2</accession>
<organism evidence="1 2">
    <name type="scientific">Panagrolaimus sp. ES5</name>
    <dbReference type="NCBI Taxonomy" id="591445"/>
    <lineage>
        <taxon>Eukaryota</taxon>
        <taxon>Metazoa</taxon>
        <taxon>Ecdysozoa</taxon>
        <taxon>Nematoda</taxon>
        <taxon>Chromadorea</taxon>
        <taxon>Rhabditida</taxon>
        <taxon>Tylenchina</taxon>
        <taxon>Panagrolaimomorpha</taxon>
        <taxon>Panagrolaimoidea</taxon>
        <taxon>Panagrolaimidae</taxon>
        <taxon>Panagrolaimus</taxon>
    </lineage>
</organism>
<sequence>MSRSAGSTNKNKLNLPRKRSLSSTSVSKGLPPPEVGEKASDFVAAASKTNNPKARAAQFDQVVQFSRITFDAVITNRERSRSMIPIHEKKRVKLPIKKQDKDNEFIHATYAAFNREDYILTQSPTKDTIGEFWRMIWQDGCKLIICMIETSAFGDDEDKCFQYFPTSESTPVTCLDGRFTVKLVKKWENKGFATYDLTLACADEPEVKEETKSKSNAKTAEPTQDDDNKPRAITLMHYYEWKENEWPDIERLAPFVHTVSNKEVHIIKKITDDYVPPVVLQGHLGLNRSCAIWVLLILMKQVDRKDCFDVEALAKHLVRLRPGAFTHELCFFVMIATAFRIAALGGWSTTEEAKERVKELKSAVKQYIK</sequence>
<evidence type="ECO:0000313" key="2">
    <source>
        <dbReference type="WBParaSite" id="ES5_v2.g17154.t1"/>
    </source>
</evidence>
<dbReference type="WBParaSite" id="ES5_v2.g17154.t1">
    <property type="protein sequence ID" value="ES5_v2.g17154.t1"/>
    <property type="gene ID" value="ES5_v2.g17154"/>
</dbReference>